<accession>A0A7K3WJ06</accession>
<evidence type="ECO:0000313" key="5">
    <source>
        <dbReference type="Proteomes" id="UP000470470"/>
    </source>
</evidence>
<evidence type="ECO:0000256" key="1">
    <source>
        <dbReference type="ARBA" id="ARBA00022679"/>
    </source>
</evidence>
<keyword evidence="5" id="KW-1185">Reference proteome</keyword>
<dbReference type="InterPro" id="IPR000182">
    <property type="entry name" value="GNAT_dom"/>
</dbReference>
<sequence>MAAVADDEPPPLAVLAEAQRAGRLWVSTAAGDEPVGYVLTGVLDGTGHVEQLSVHPGHGRQGRGRALIAVAGDRARVLGLEALTLTTFRDVPWNAPYYARLGFVVLDPGEWTPGVRAVREHEAALGLDAWPRVVMRLPLPLR</sequence>
<dbReference type="Gene3D" id="3.40.630.30">
    <property type="match status" value="1"/>
</dbReference>
<gene>
    <name evidence="4" type="ORF">G1H19_16065</name>
</gene>
<comment type="caution">
    <text evidence="4">The sequence shown here is derived from an EMBL/GenBank/DDBJ whole genome shotgun (WGS) entry which is preliminary data.</text>
</comment>
<organism evidence="4 5">
    <name type="scientific">Goekera deserti</name>
    <dbReference type="NCBI Taxonomy" id="2497753"/>
    <lineage>
        <taxon>Bacteria</taxon>
        <taxon>Bacillati</taxon>
        <taxon>Actinomycetota</taxon>
        <taxon>Actinomycetes</taxon>
        <taxon>Geodermatophilales</taxon>
        <taxon>Geodermatophilaceae</taxon>
        <taxon>Goekera</taxon>
    </lineage>
</organism>
<protein>
    <submittedName>
        <fullName evidence="4">GNAT family N-acetyltransferase</fullName>
    </submittedName>
</protein>
<dbReference type="Proteomes" id="UP000470470">
    <property type="component" value="Unassembled WGS sequence"/>
</dbReference>
<evidence type="ECO:0000313" key="4">
    <source>
        <dbReference type="EMBL" id="NEL55503.1"/>
    </source>
</evidence>
<dbReference type="GO" id="GO:0016747">
    <property type="term" value="F:acyltransferase activity, transferring groups other than amino-acyl groups"/>
    <property type="evidence" value="ECO:0007669"/>
    <property type="project" value="InterPro"/>
</dbReference>
<dbReference type="InterPro" id="IPR016181">
    <property type="entry name" value="Acyl_CoA_acyltransferase"/>
</dbReference>
<name>A0A7K3WJ06_9ACTN</name>
<dbReference type="PANTHER" id="PTHR43877">
    <property type="entry name" value="AMINOALKYLPHOSPHONATE N-ACETYLTRANSFERASE-RELATED-RELATED"/>
    <property type="match status" value="1"/>
</dbReference>
<dbReference type="AlphaFoldDB" id="A0A7K3WJ06"/>
<evidence type="ECO:0000259" key="3">
    <source>
        <dbReference type="PROSITE" id="PS51186"/>
    </source>
</evidence>
<dbReference type="PROSITE" id="PS51186">
    <property type="entry name" value="GNAT"/>
    <property type="match status" value="1"/>
</dbReference>
<keyword evidence="2" id="KW-0012">Acyltransferase</keyword>
<evidence type="ECO:0000256" key="2">
    <source>
        <dbReference type="ARBA" id="ARBA00023315"/>
    </source>
</evidence>
<dbReference type="InterPro" id="IPR050832">
    <property type="entry name" value="Bact_Acetyltransf"/>
</dbReference>
<reference evidence="4 5" key="1">
    <citation type="submission" date="2020-02" db="EMBL/GenBank/DDBJ databases">
        <title>The whole genome sequence of CPCC 205119.</title>
        <authorList>
            <person name="Jiang Z."/>
        </authorList>
    </citation>
    <scope>NUCLEOTIDE SEQUENCE [LARGE SCALE GENOMIC DNA]</scope>
    <source>
        <strain evidence="4 5">CPCC 205119</strain>
    </source>
</reference>
<dbReference type="Pfam" id="PF00583">
    <property type="entry name" value="Acetyltransf_1"/>
    <property type="match status" value="1"/>
</dbReference>
<keyword evidence="1 4" id="KW-0808">Transferase</keyword>
<dbReference type="SUPFAM" id="SSF55729">
    <property type="entry name" value="Acyl-CoA N-acyltransferases (Nat)"/>
    <property type="match status" value="1"/>
</dbReference>
<feature type="domain" description="N-acetyltransferase" evidence="3">
    <location>
        <begin position="1"/>
        <end position="140"/>
    </location>
</feature>
<dbReference type="CDD" id="cd04301">
    <property type="entry name" value="NAT_SF"/>
    <property type="match status" value="1"/>
</dbReference>
<proteinExistence type="predicted"/>
<dbReference type="EMBL" id="JAAGWK010000022">
    <property type="protein sequence ID" value="NEL55503.1"/>
    <property type="molecule type" value="Genomic_DNA"/>
</dbReference>